<dbReference type="Pfam" id="PF02706">
    <property type="entry name" value="Wzz"/>
    <property type="match status" value="1"/>
</dbReference>
<dbReference type="InterPro" id="IPR050445">
    <property type="entry name" value="Bact_polysacc_biosynth/exp"/>
</dbReference>
<protein>
    <submittedName>
        <fullName evidence="9">Wzz/FepE/Etk N-terminal domain-containing protein</fullName>
    </submittedName>
</protein>
<evidence type="ECO:0000256" key="1">
    <source>
        <dbReference type="ARBA" id="ARBA00004651"/>
    </source>
</evidence>
<dbReference type="EMBL" id="JBHSMT010000029">
    <property type="protein sequence ID" value="MFC5475953.1"/>
    <property type="molecule type" value="Genomic_DNA"/>
</dbReference>
<evidence type="ECO:0000256" key="3">
    <source>
        <dbReference type="ARBA" id="ARBA00022692"/>
    </source>
</evidence>
<dbReference type="PANTHER" id="PTHR32309">
    <property type="entry name" value="TYROSINE-PROTEIN KINASE"/>
    <property type="match status" value="1"/>
</dbReference>
<evidence type="ECO:0000256" key="6">
    <source>
        <dbReference type="SAM" id="Coils"/>
    </source>
</evidence>
<feature type="coiled-coil region" evidence="6">
    <location>
        <begin position="177"/>
        <end position="211"/>
    </location>
</feature>
<evidence type="ECO:0000259" key="8">
    <source>
        <dbReference type="Pfam" id="PF02706"/>
    </source>
</evidence>
<organism evidence="9 10">
    <name type="scientific">Paraherbaspirillum soli</name>
    <dbReference type="NCBI Taxonomy" id="631222"/>
    <lineage>
        <taxon>Bacteria</taxon>
        <taxon>Pseudomonadati</taxon>
        <taxon>Pseudomonadota</taxon>
        <taxon>Betaproteobacteria</taxon>
        <taxon>Burkholderiales</taxon>
        <taxon>Oxalobacteraceae</taxon>
        <taxon>Paraherbaspirillum</taxon>
    </lineage>
</organism>
<evidence type="ECO:0000313" key="9">
    <source>
        <dbReference type="EMBL" id="MFC5475953.1"/>
    </source>
</evidence>
<dbReference type="RefSeq" id="WP_378999713.1">
    <property type="nucleotide sequence ID" value="NZ_JBHSMT010000029.1"/>
</dbReference>
<dbReference type="InterPro" id="IPR003856">
    <property type="entry name" value="LPS_length_determ_N"/>
</dbReference>
<keyword evidence="3 7" id="KW-0812">Transmembrane</keyword>
<feature type="domain" description="Polysaccharide chain length determinant N-terminal" evidence="8">
    <location>
        <begin position="25"/>
        <end position="74"/>
    </location>
</feature>
<keyword evidence="10" id="KW-1185">Reference proteome</keyword>
<evidence type="ECO:0000313" key="10">
    <source>
        <dbReference type="Proteomes" id="UP001596045"/>
    </source>
</evidence>
<keyword evidence="6" id="KW-0175">Coiled coil</keyword>
<evidence type="ECO:0000256" key="4">
    <source>
        <dbReference type="ARBA" id="ARBA00022989"/>
    </source>
</evidence>
<name>A0ABW0MDH6_9BURK</name>
<proteinExistence type="predicted"/>
<keyword evidence="4 7" id="KW-1133">Transmembrane helix</keyword>
<keyword evidence="2" id="KW-1003">Cell membrane</keyword>
<reference evidence="10" key="1">
    <citation type="journal article" date="2019" name="Int. J. Syst. Evol. Microbiol.">
        <title>The Global Catalogue of Microorganisms (GCM) 10K type strain sequencing project: providing services to taxonomists for standard genome sequencing and annotation.</title>
        <authorList>
            <consortium name="The Broad Institute Genomics Platform"/>
            <consortium name="The Broad Institute Genome Sequencing Center for Infectious Disease"/>
            <person name="Wu L."/>
            <person name="Ma J."/>
        </authorList>
    </citation>
    <scope>NUCLEOTIDE SEQUENCE [LARGE SCALE GENOMIC DNA]</scope>
    <source>
        <strain evidence="10">JCM 17066</strain>
    </source>
</reference>
<feature type="transmembrane region" description="Helical" evidence="7">
    <location>
        <begin position="38"/>
        <end position="59"/>
    </location>
</feature>
<dbReference type="PANTHER" id="PTHR32309:SF13">
    <property type="entry name" value="FERRIC ENTEROBACTIN TRANSPORT PROTEIN FEPE"/>
    <property type="match status" value="1"/>
</dbReference>
<feature type="transmembrane region" description="Helical" evidence="7">
    <location>
        <begin position="273"/>
        <end position="294"/>
    </location>
</feature>
<evidence type="ECO:0000256" key="2">
    <source>
        <dbReference type="ARBA" id="ARBA00022475"/>
    </source>
</evidence>
<comment type="subcellular location">
    <subcellularLocation>
        <location evidence="1">Cell membrane</location>
        <topology evidence="1">Multi-pass membrane protein</topology>
    </subcellularLocation>
</comment>
<sequence>MPNNASKNALNHNTDSALIDDTGLIDLAAIWKIFKRNWIVFVSCIVLALAIATALWLFVPSQWQASATLQIGQMPLPSASSSFFTPTLIELPPQAAERVLQRDTENKVLTAVGLPLDDNADNRTRLLRKSLKAIVVKNTNFVQISVAAFSPKDAKTYLDAAAQTLIELHNQRMAPLVKNLDQRLDNNARQMTEAKAERGRLETALASANESKSGAQFAPSVIAINLLAKQDEQIRNLTAERAPMIDLRTPTNTFPTSVIDSAFVPDSPYFPKLPLFLIVGLILGGAFGALLALYRDRQREEILP</sequence>
<accession>A0ABW0MDH6</accession>
<evidence type="ECO:0000256" key="7">
    <source>
        <dbReference type="SAM" id="Phobius"/>
    </source>
</evidence>
<comment type="caution">
    <text evidence="9">The sequence shown here is derived from an EMBL/GenBank/DDBJ whole genome shotgun (WGS) entry which is preliminary data.</text>
</comment>
<gene>
    <name evidence="9" type="ORF">ACFPM8_18485</name>
</gene>
<keyword evidence="5 7" id="KW-0472">Membrane</keyword>
<evidence type="ECO:0000256" key="5">
    <source>
        <dbReference type="ARBA" id="ARBA00023136"/>
    </source>
</evidence>
<dbReference type="Proteomes" id="UP001596045">
    <property type="component" value="Unassembled WGS sequence"/>
</dbReference>